<reference evidence="8 9" key="1">
    <citation type="submission" date="2015-05" db="EMBL/GenBank/DDBJ databases">
        <title>Draft genome sequence of Microvirga vignae strain BR3299, a novel nitrogen fixing bacteria isolated from Brazil semi-aired region.</title>
        <authorList>
            <person name="Zilli J.E."/>
            <person name="Passos S.R."/>
            <person name="Leite J."/>
            <person name="Baldani J.I."/>
            <person name="Xavier G.R."/>
            <person name="Rumjaneck N.G."/>
            <person name="Simoes-Araujo J.L."/>
        </authorList>
    </citation>
    <scope>NUCLEOTIDE SEQUENCE [LARGE SCALE GENOMIC DNA]</scope>
    <source>
        <strain evidence="8 9">BR3299</strain>
    </source>
</reference>
<dbReference type="EMBL" id="LCYG01000015">
    <property type="protein sequence ID" value="KLK94268.1"/>
    <property type="molecule type" value="Genomic_DNA"/>
</dbReference>
<feature type="transmembrane region" description="Helical" evidence="6">
    <location>
        <begin position="355"/>
        <end position="375"/>
    </location>
</feature>
<dbReference type="GO" id="GO:0005886">
    <property type="term" value="C:plasma membrane"/>
    <property type="evidence" value="ECO:0007669"/>
    <property type="project" value="UniProtKB-SubCell"/>
</dbReference>
<gene>
    <name evidence="8" type="ORF">AA309_04755</name>
</gene>
<keyword evidence="2" id="KW-1003">Cell membrane</keyword>
<feature type="transmembrane region" description="Helical" evidence="6">
    <location>
        <begin position="236"/>
        <end position="256"/>
    </location>
</feature>
<dbReference type="PROSITE" id="PS50850">
    <property type="entry name" value="MFS"/>
    <property type="match status" value="1"/>
</dbReference>
<comment type="subcellular location">
    <subcellularLocation>
        <location evidence="1">Cell membrane</location>
        <topology evidence="1">Multi-pass membrane protein</topology>
    </subcellularLocation>
</comment>
<dbReference type="Proteomes" id="UP000035489">
    <property type="component" value="Unassembled WGS sequence"/>
</dbReference>
<evidence type="ECO:0000259" key="7">
    <source>
        <dbReference type="PROSITE" id="PS50850"/>
    </source>
</evidence>
<feature type="transmembrane region" description="Helical" evidence="6">
    <location>
        <begin position="70"/>
        <end position="89"/>
    </location>
</feature>
<dbReference type="STRING" id="1225564.AA309_04755"/>
<evidence type="ECO:0000256" key="4">
    <source>
        <dbReference type="ARBA" id="ARBA00022989"/>
    </source>
</evidence>
<keyword evidence="3 6" id="KW-0812">Transmembrane</keyword>
<evidence type="ECO:0000256" key="6">
    <source>
        <dbReference type="SAM" id="Phobius"/>
    </source>
</evidence>
<dbReference type="PANTHER" id="PTHR43124:SF8">
    <property type="entry name" value="INNER MEMBRANE TRANSPORT PROTEIN YDHP"/>
    <property type="match status" value="1"/>
</dbReference>
<accession>A0A0H1RGD5</accession>
<name>A0A0H1RGD5_9HYPH</name>
<organism evidence="8 9">
    <name type="scientific">Microvirga vignae</name>
    <dbReference type="NCBI Taxonomy" id="1225564"/>
    <lineage>
        <taxon>Bacteria</taxon>
        <taxon>Pseudomonadati</taxon>
        <taxon>Pseudomonadota</taxon>
        <taxon>Alphaproteobacteria</taxon>
        <taxon>Hyphomicrobiales</taxon>
        <taxon>Methylobacteriaceae</taxon>
        <taxon>Microvirga</taxon>
    </lineage>
</organism>
<dbReference type="SUPFAM" id="SSF103473">
    <property type="entry name" value="MFS general substrate transporter"/>
    <property type="match status" value="1"/>
</dbReference>
<evidence type="ECO:0000313" key="8">
    <source>
        <dbReference type="EMBL" id="KLK94268.1"/>
    </source>
</evidence>
<dbReference type="AlphaFoldDB" id="A0A0H1RGD5"/>
<dbReference type="Pfam" id="PF07690">
    <property type="entry name" value="MFS_1"/>
    <property type="match status" value="1"/>
</dbReference>
<proteinExistence type="predicted"/>
<feature type="transmembrane region" description="Helical" evidence="6">
    <location>
        <begin position="5"/>
        <end position="27"/>
    </location>
</feature>
<keyword evidence="4 6" id="KW-1133">Transmembrane helix</keyword>
<keyword evidence="9" id="KW-1185">Reference proteome</keyword>
<keyword evidence="5 6" id="KW-0472">Membrane</keyword>
<feature type="transmembrane region" description="Helical" evidence="6">
    <location>
        <begin position="33"/>
        <end position="58"/>
    </location>
</feature>
<dbReference type="InterPro" id="IPR050189">
    <property type="entry name" value="MFS_Efflux_Transporters"/>
</dbReference>
<feature type="transmembrane region" description="Helical" evidence="6">
    <location>
        <begin position="268"/>
        <end position="286"/>
    </location>
</feature>
<dbReference type="OrthoDB" id="9788453at2"/>
<sequence length="393" mass="40497">MPLALYALTAGAFGIGVTEFVIMGLLLQVSADLGVTISAAGLLISGYALGVVVGAPLLTTVTGRWSRKTVLLGLMIVFTLGNLACAVAPDYAMLMAARVLTAFAHGTFFGVGSVVATSLVPADKKASAIAIMFTGLTVANILGVPFGTWLGQAYGWRATFWAVTFVGLVALAVIALFVPKDRPDLAESGIKEELKVLLRRPVLLGLLTTVLGYAGVFAVFTYVAPILTQITGFSEAAVSPILLVFGAGLVLGNLVGGRLADRHLMATLLGSLALLALVLAAMTIGVRHPVTAIAFIALLGAAAFATVPPLQMWVLEKADGAGQSLASSLNIAAFNLGNALGAWLGGFVIDHGPGLGAVTWVAALLPASGLLIALWSRRLDQAEMSLRLRPGQV</sequence>
<feature type="transmembrane region" description="Helical" evidence="6">
    <location>
        <begin position="327"/>
        <end position="349"/>
    </location>
</feature>
<dbReference type="InterPro" id="IPR011701">
    <property type="entry name" value="MFS"/>
</dbReference>
<dbReference type="CDD" id="cd17324">
    <property type="entry name" value="MFS_NepI_like"/>
    <property type="match status" value="1"/>
</dbReference>
<comment type="caution">
    <text evidence="8">The sequence shown here is derived from an EMBL/GenBank/DDBJ whole genome shotgun (WGS) entry which is preliminary data.</text>
</comment>
<evidence type="ECO:0000256" key="5">
    <source>
        <dbReference type="ARBA" id="ARBA00023136"/>
    </source>
</evidence>
<feature type="transmembrane region" description="Helical" evidence="6">
    <location>
        <begin position="128"/>
        <end position="146"/>
    </location>
</feature>
<feature type="transmembrane region" description="Helical" evidence="6">
    <location>
        <begin position="292"/>
        <end position="315"/>
    </location>
</feature>
<protein>
    <submittedName>
        <fullName evidence="8">Arabinose transporter permease</fullName>
    </submittedName>
</protein>
<evidence type="ECO:0000256" key="1">
    <source>
        <dbReference type="ARBA" id="ARBA00004651"/>
    </source>
</evidence>
<feature type="domain" description="Major facilitator superfamily (MFS) profile" evidence="7">
    <location>
        <begin position="4"/>
        <end position="381"/>
    </location>
</feature>
<dbReference type="RefSeq" id="WP_047187833.1">
    <property type="nucleotide sequence ID" value="NZ_LCYG01000015.1"/>
</dbReference>
<feature type="transmembrane region" description="Helical" evidence="6">
    <location>
        <begin position="202"/>
        <end position="224"/>
    </location>
</feature>
<dbReference type="Gene3D" id="1.20.1250.20">
    <property type="entry name" value="MFS general substrate transporter like domains"/>
    <property type="match status" value="1"/>
</dbReference>
<evidence type="ECO:0000256" key="3">
    <source>
        <dbReference type="ARBA" id="ARBA00022692"/>
    </source>
</evidence>
<dbReference type="InterPro" id="IPR036259">
    <property type="entry name" value="MFS_trans_sf"/>
</dbReference>
<evidence type="ECO:0000256" key="2">
    <source>
        <dbReference type="ARBA" id="ARBA00022475"/>
    </source>
</evidence>
<dbReference type="PANTHER" id="PTHR43124">
    <property type="entry name" value="PURINE EFFLUX PUMP PBUE"/>
    <property type="match status" value="1"/>
</dbReference>
<evidence type="ECO:0000313" key="9">
    <source>
        <dbReference type="Proteomes" id="UP000035489"/>
    </source>
</evidence>
<dbReference type="InterPro" id="IPR020846">
    <property type="entry name" value="MFS_dom"/>
</dbReference>
<feature type="transmembrane region" description="Helical" evidence="6">
    <location>
        <begin position="95"/>
        <end position="116"/>
    </location>
</feature>
<dbReference type="GO" id="GO:0022857">
    <property type="term" value="F:transmembrane transporter activity"/>
    <property type="evidence" value="ECO:0007669"/>
    <property type="project" value="InterPro"/>
</dbReference>
<feature type="transmembrane region" description="Helical" evidence="6">
    <location>
        <begin position="158"/>
        <end position="178"/>
    </location>
</feature>
<dbReference type="PATRIC" id="fig|1225564.3.peg.1313"/>